<evidence type="ECO:0000259" key="8">
    <source>
        <dbReference type="PROSITE" id="PS50846"/>
    </source>
</evidence>
<gene>
    <name evidence="9" type="ORF">CTI12_AA255220</name>
</gene>
<keyword evidence="6" id="KW-0175">Coiled coil</keyword>
<dbReference type="STRING" id="35608.A0A2U1NL60"/>
<feature type="coiled-coil region" evidence="6">
    <location>
        <begin position="141"/>
        <end position="175"/>
    </location>
</feature>
<evidence type="ECO:0000256" key="3">
    <source>
        <dbReference type="ARBA" id="ARBA00022723"/>
    </source>
</evidence>
<keyword evidence="3" id="KW-0479">Metal-binding</keyword>
<dbReference type="AlphaFoldDB" id="A0A2U1NL60"/>
<evidence type="ECO:0000256" key="4">
    <source>
        <dbReference type="ARBA" id="ARBA00023289"/>
    </source>
</evidence>
<dbReference type="GO" id="GO:0009626">
    <property type="term" value="P:plant-type hypersensitive response"/>
    <property type="evidence" value="ECO:0007669"/>
    <property type="project" value="UniProtKB-KW"/>
</dbReference>
<dbReference type="PANTHER" id="PTHR45868">
    <property type="entry name" value="HEAVY METAL-ASSOCIATED ISOPRENYLATED PLANT PROTEIN 33-RELATED"/>
    <property type="match status" value="1"/>
</dbReference>
<evidence type="ECO:0000313" key="10">
    <source>
        <dbReference type="Proteomes" id="UP000245207"/>
    </source>
</evidence>
<keyword evidence="4" id="KW-0449">Lipoprotein</keyword>
<feature type="domain" description="HMA" evidence="8">
    <location>
        <begin position="12"/>
        <end position="75"/>
    </location>
</feature>
<dbReference type="OrthoDB" id="689350at2759"/>
<dbReference type="Proteomes" id="UP000245207">
    <property type="component" value="Unassembled WGS sequence"/>
</dbReference>
<comment type="subcellular location">
    <subcellularLocation>
        <location evidence="1">Membrane</location>
        <topology evidence="1">Peripheral membrane protein</topology>
    </subcellularLocation>
</comment>
<keyword evidence="4" id="KW-0636">Prenylation</keyword>
<dbReference type="GO" id="GO:0046872">
    <property type="term" value="F:metal ion binding"/>
    <property type="evidence" value="ECO:0007669"/>
    <property type="project" value="UniProtKB-KW"/>
</dbReference>
<dbReference type="CDD" id="cd00371">
    <property type="entry name" value="HMA"/>
    <property type="match status" value="1"/>
</dbReference>
<reference evidence="9 10" key="1">
    <citation type="journal article" date="2018" name="Mol. Plant">
        <title>The genome of Artemisia annua provides insight into the evolution of Asteraceae family and artemisinin biosynthesis.</title>
        <authorList>
            <person name="Shen Q."/>
            <person name="Zhang L."/>
            <person name="Liao Z."/>
            <person name="Wang S."/>
            <person name="Yan T."/>
            <person name="Shi P."/>
            <person name="Liu M."/>
            <person name="Fu X."/>
            <person name="Pan Q."/>
            <person name="Wang Y."/>
            <person name="Lv Z."/>
            <person name="Lu X."/>
            <person name="Zhang F."/>
            <person name="Jiang W."/>
            <person name="Ma Y."/>
            <person name="Chen M."/>
            <person name="Hao X."/>
            <person name="Li L."/>
            <person name="Tang Y."/>
            <person name="Lv G."/>
            <person name="Zhou Y."/>
            <person name="Sun X."/>
            <person name="Brodelius P.E."/>
            <person name="Rose J.K.C."/>
            <person name="Tang K."/>
        </authorList>
    </citation>
    <scope>NUCLEOTIDE SEQUENCE [LARGE SCALE GENOMIC DNA]</scope>
    <source>
        <strain evidence="10">cv. Huhao1</strain>
        <tissue evidence="9">Leaf</tissue>
    </source>
</reference>
<dbReference type="EMBL" id="PKPP01002596">
    <property type="protein sequence ID" value="PWA74239.1"/>
    <property type="molecule type" value="Genomic_DNA"/>
</dbReference>
<evidence type="ECO:0000256" key="2">
    <source>
        <dbReference type="ARBA" id="ARBA00022481"/>
    </source>
</evidence>
<dbReference type="Pfam" id="PF00403">
    <property type="entry name" value="HMA"/>
    <property type="match status" value="1"/>
</dbReference>
<evidence type="ECO:0000256" key="7">
    <source>
        <dbReference type="SAM" id="MobiDB-lite"/>
    </source>
</evidence>
<feature type="region of interest" description="Disordered" evidence="7">
    <location>
        <begin position="77"/>
        <end position="104"/>
    </location>
</feature>
<dbReference type="PROSITE" id="PS50846">
    <property type="entry name" value="HMA_2"/>
    <property type="match status" value="1"/>
</dbReference>
<dbReference type="PANTHER" id="PTHR45868:SF19">
    <property type="entry name" value="HEAVY METAL-ASSOCIATED ISOPRENYLATED PLANT PROTEIN 37"/>
    <property type="match status" value="1"/>
</dbReference>
<evidence type="ECO:0000313" key="9">
    <source>
        <dbReference type="EMBL" id="PWA74239.1"/>
    </source>
</evidence>
<accession>A0A2U1NL60</accession>
<sequence length="413" mass="44988">MTKDEDFKLLKIQTCILRVNLHCDGCKNKVKKLLQKIEGVYHVVIDADQQKVTVSGGVDSATLIKKLIRAGKHAELWSTKSNKNQNQSQNNQKQKGSCMKDDKKNKAQKQDFLKTLESLTNQQKFHPLILEEDDVYLDDDLDDEEAENELEIRLLAEQANQVNLLRQQQQQLLQQQQQHAAAVAAANNVKQNGSGNGNGNGQKVTFDQNVGVKMVNNLNNANEVKRVNEMSAIMNNLASFGGASGVGNEGGFGGPGGYQIPQKINNVLGSGGSGFQVPNGGMPMTSGTGGYNPSSQAAAAVMMNMNGAGGSSYNPQQQYNNSAAATASLMMNLQNRQAMQQQLHQQQPQMMYNKAPVIPPTTGYYYSYNPSPYTYNEHARSYYYAVPHGGLGGGDNSAADMFSDENTSSCSIM</sequence>
<comment type="caution">
    <text evidence="9">The sequence shown here is derived from an EMBL/GenBank/DDBJ whole genome shotgun (WGS) entry which is preliminary data.</text>
</comment>
<proteinExistence type="inferred from homology"/>
<comment type="similarity">
    <text evidence="5">Belongs to the HIPP family.</text>
</comment>
<organism evidence="9 10">
    <name type="scientific">Artemisia annua</name>
    <name type="common">Sweet wormwood</name>
    <dbReference type="NCBI Taxonomy" id="35608"/>
    <lineage>
        <taxon>Eukaryota</taxon>
        <taxon>Viridiplantae</taxon>
        <taxon>Streptophyta</taxon>
        <taxon>Embryophyta</taxon>
        <taxon>Tracheophyta</taxon>
        <taxon>Spermatophyta</taxon>
        <taxon>Magnoliopsida</taxon>
        <taxon>eudicotyledons</taxon>
        <taxon>Gunneridae</taxon>
        <taxon>Pentapetalae</taxon>
        <taxon>asterids</taxon>
        <taxon>campanulids</taxon>
        <taxon>Asterales</taxon>
        <taxon>Asteraceae</taxon>
        <taxon>Asteroideae</taxon>
        <taxon>Anthemideae</taxon>
        <taxon>Artemisiinae</taxon>
        <taxon>Artemisia</taxon>
    </lineage>
</organism>
<keyword evidence="10" id="KW-1185">Reference proteome</keyword>
<feature type="compositionally biased region" description="Low complexity" evidence="7">
    <location>
        <begin position="80"/>
        <end position="95"/>
    </location>
</feature>
<dbReference type="InterPro" id="IPR036163">
    <property type="entry name" value="HMA_dom_sf"/>
</dbReference>
<evidence type="ECO:0000256" key="1">
    <source>
        <dbReference type="ARBA" id="ARBA00004170"/>
    </source>
</evidence>
<dbReference type="Gene3D" id="3.30.70.100">
    <property type="match status" value="1"/>
</dbReference>
<evidence type="ECO:0000256" key="5">
    <source>
        <dbReference type="ARBA" id="ARBA00024045"/>
    </source>
</evidence>
<evidence type="ECO:0000256" key="6">
    <source>
        <dbReference type="SAM" id="Coils"/>
    </source>
</evidence>
<keyword evidence="2" id="KW-0488">Methylation</keyword>
<name>A0A2U1NL60_ARTAN</name>
<dbReference type="GO" id="GO:0016020">
    <property type="term" value="C:membrane"/>
    <property type="evidence" value="ECO:0007669"/>
    <property type="project" value="UniProtKB-SubCell"/>
</dbReference>
<dbReference type="InterPro" id="IPR006121">
    <property type="entry name" value="HMA_dom"/>
</dbReference>
<dbReference type="SUPFAM" id="SSF55008">
    <property type="entry name" value="HMA, heavy metal-associated domain"/>
    <property type="match status" value="1"/>
</dbReference>
<protein>
    <submittedName>
        <fullName evidence="9">Heavy metal-associated domain, HMA</fullName>
    </submittedName>
</protein>